<dbReference type="InterPro" id="IPR000182">
    <property type="entry name" value="GNAT_dom"/>
</dbReference>
<protein>
    <submittedName>
        <fullName evidence="2">GNAT family N-acetyltransferase</fullName>
    </submittedName>
</protein>
<dbReference type="EMBL" id="VIGV01000003">
    <property type="protein sequence ID" value="TWS24235.1"/>
    <property type="molecule type" value="Genomic_DNA"/>
</dbReference>
<evidence type="ECO:0000313" key="3">
    <source>
        <dbReference type="Proteomes" id="UP000319792"/>
    </source>
</evidence>
<feature type="domain" description="N-acetyltransferase" evidence="1">
    <location>
        <begin position="3"/>
        <end position="158"/>
    </location>
</feature>
<dbReference type="Gene3D" id="3.40.630.30">
    <property type="match status" value="1"/>
</dbReference>
<proteinExistence type="predicted"/>
<reference evidence="2 3" key="1">
    <citation type="submission" date="2019-06" db="EMBL/GenBank/DDBJ databases">
        <authorList>
            <person name="Teng J.L.L."/>
            <person name="Lee H.H."/>
            <person name="Lau S.K.P."/>
            <person name="Woo P.C.Y."/>
        </authorList>
    </citation>
    <scope>NUCLEOTIDE SEQUENCE [LARGE SCALE GENOMIC DNA]</scope>
    <source>
        <strain evidence="2 3">HKU70</strain>
    </source>
</reference>
<dbReference type="OrthoDB" id="5243635at2"/>
<dbReference type="PROSITE" id="PS51186">
    <property type="entry name" value="GNAT"/>
    <property type="match status" value="1"/>
</dbReference>
<evidence type="ECO:0000313" key="2">
    <source>
        <dbReference type="EMBL" id="TWS24235.1"/>
    </source>
</evidence>
<name>A0A5C5RQ66_9ACTN</name>
<dbReference type="AlphaFoldDB" id="A0A5C5RQ66"/>
<organism evidence="2 3">
    <name type="scientific">Tsukamurella sputi</name>
    <dbReference type="NCBI Taxonomy" id="2591848"/>
    <lineage>
        <taxon>Bacteria</taxon>
        <taxon>Bacillati</taxon>
        <taxon>Actinomycetota</taxon>
        <taxon>Actinomycetes</taxon>
        <taxon>Mycobacteriales</taxon>
        <taxon>Tsukamurellaceae</taxon>
        <taxon>Tsukamurella</taxon>
    </lineage>
</organism>
<dbReference type="Proteomes" id="UP000319792">
    <property type="component" value="Unassembled WGS sequence"/>
</dbReference>
<reference evidence="2 3" key="2">
    <citation type="submission" date="2019-08" db="EMBL/GenBank/DDBJ databases">
        <title>Tsukamurella conjunctivitidis sp. nov., Tsukamurella assacharolytica sp. nov. and Tsukamurella sputae sp. nov. isolated from patients with conjunctivitis, bacteraemia (lymphoma) and respiratory infection (sputum) in Hong Kong.</title>
        <authorList>
            <person name="Fok K.M.N."/>
            <person name="Fong J.Y.H."/>
        </authorList>
    </citation>
    <scope>NUCLEOTIDE SEQUENCE [LARGE SCALE GENOMIC DNA]</scope>
    <source>
        <strain evidence="2 3">HKU70</strain>
    </source>
</reference>
<dbReference type="InterPro" id="IPR016181">
    <property type="entry name" value="Acyl_CoA_acyltransferase"/>
</dbReference>
<dbReference type="Pfam" id="PF00583">
    <property type="entry name" value="Acetyltransf_1"/>
    <property type="match status" value="1"/>
</dbReference>
<dbReference type="GO" id="GO:0016747">
    <property type="term" value="F:acyltransferase activity, transferring groups other than amino-acyl groups"/>
    <property type="evidence" value="ECO:0007669"/>
    <property type="project" value="InterPro"/>
</dbReference>
<dbReference type="SUPFAM" id="SSF55729">
    <property type="entry name" value="Acyl-CoA N-acyltransferases (Nat)"/>
    <property type="match status" value="1"/>
</dbReference>
<gene>
    <name evidence="2" type="ORF">FK268_11560</name>
</gene>
<comment type="caution">
    <text evidence="2">The sequence shown here is derived from an EMBL/GenBank/DDBJ whole genome shotgun (WGS) entry which is preliminary data.</text>
</comment>
<sequence length="165" mass="17607">MGTTIRPLRAEDRTALESFPLRVSPETARTRFHGPMKMLTPATLDLLLGLEPGCREAVVAVDERGIAGVARFARDACGDPASGIAEIAIIVADDRQRSGLGRDLMLALAGLARAAGIATFRATMQEDNDGARRFVGRLAPGTPERFVRNTVVAELPVAALVSERD</sequence>
<keyword evidence="3" id="KW-1185">Reference proteome</keyword>
<evidence type="ECO:0000259" key="1">
    <source>
        <dbReference type="PROSITE" id="PS51186"/>
    </source>
</evidence>
<accession>A0A5C5RQ66</accession>
<dbReference type="RefSeq" id="WP_146434092.1">
    <property type="nucleotide sequence ID" value="NZ_VIGV01000003.1"/>
</dbReference>
<keyword evidence="2" id="KW-0808">Transferase</keyword>